<evidence type="ECO:0000256" key="3">
    <source>
        <dbReference type="PIRSR" id="PIRSR603782-2"/>
    </source>
</evidence>
<dbReference type="InterPro" id="IPR036249">
    <property type="entry name" value="Thioredoxin-like_sf"/>
</dbReference>
<comment type="caution">
    <text evidence="4">The sequence shown here is derived from an EMBL/GenBank/DDBJ whole genome shotgun (WGS) entry which is preliminary data.</text>
</comment>
<feature type="disulfide bond" description="Redox-active" evidence="3">
    <location>
        <begin position="82"/>
        <end position="86"/>
    </location>
</feature>
<dbReference type="EMBL" id="QQZY01000007">
    <property type="protein sequence ID" value="RDI73662.1"/>
    <property type="molecule type" value="Genomic_DNA"/>
</dbReference>
<sequence length="207" mass="21855">MRLALVSIGASALLLGVLALALAGRGPSGAPVGVGAGPFRGSEAPARIRMPAFSLHDVDGAVVSSNGLIGKVVILTFLDTRCKEACPIIAGQLASTAALLTTEERSQVAFVAITSDPRVDDPTAVRAFLERHRALGTVHYLSGRTPTLRRLYRSFQILSTLESGDADTHSAPVRIYSRDGVWLATQHAGADLTPTNLAHDIRVALRR</sequence>
<dbReference type="PANTHER" id="PTHR12151:SF25">
    <property type="entry name" value="LINALOOL DEHYDRATASE_ISOMERASE DOMAIN-CONTAINING PROTEIN"/>
    <property type="match status" value="1"/>
</dbReference>
<evidence type="ECO:0000256" key="2">
    <source>
        <dbReference type="PIRSR" id="PIRSR603782-1"/>
    </source>
</evidence>
<dbReference type="Gene3D" id="3.40.30.10">
    <property type="entry name" value="Glutaredoxin"/>
    <property type="match status" value="1"/>
</dbReference>
<feature type="binding site" evidence="2">
    <location>
        <position position="82"/>
    </location>
    <ligand>
        <name>Cu cation</name>
        <dbReference type="ChEBI" id="CHEBI:23378"/>
    </ligand>
</feature>
<keyword evidence="5" id="KW-1185">Reference proteome</keyword>
<reference evidence="4 5" key="1">
    <citation type="submission" date="2018-07" db="EMBL/GenBank/DDBJ databases">
        <title>High-quality-draft genome sequence of Gaiella occulta.</title>
        <authorList>
            <person name="Severino R."/>
            <person name="Froufe H.J.C."/>
            <person name="Rainey F.A."/>
            <person name="Barroso C."/>
            <person name="Albuquerque L."/>
            <person name="Lobo-Da-Cunha A."/>
            <person name="Da Costa M.S."/>
            <person name="Egas C."/>
        </authorList>
    </citation>
    <scope>NUCLEOTIDE SEQUENCE [LARGE SCALE GENOMIC DNA]</scope>
    <source>
        <strain evidence="4 5">F2-233</strain>
    </source>
</reference>
<name>A0A7M2YU51_9ACTN</name>
<dbReference type="Proteomes" id="UP000254134">
    <property type="component" value="Unassembled WGS sequence"/>
</dbReference>
<evidence type="ECO:0000256" key="1">
    <source>
        <dbReference type="ARBA" id="ARBA00010996"/>
    </source>
</evidence>
<dbReference type="RefSeq" id="WP_114796984.1">
    <property type="nucleotide sequence ID" value="NZ_QQZY01000007.1"/>
</dbReference>
<dbReference type="Pfam" id="PF02630">
    <property type="entry name" value="SCO1-SenC"/>
    <property type="match status" value="1"/>
</dbReference>
<evidence type="ECO:0000313" key="4">
    <source>
        <dbReference type="EMBL" id="RDI73662.1"/>
    </source>
</evidence>
<protein>
    <submittedName>
        <fullName evidence="4">SCO1/SenC</fullName>
    </submittedName>
</protein>
<feature type="binding site" evidence="2">
    <location>
        <position position="86"/>
    </location>
    <ligand>
        <name>Cu cation</name>
        <dbReference type="ChEBI" id="CHEBI:23378"/>
    </ligand>
</feature>
<dbReference type="InterPro" id="IPR003782">
    <property type="entry name" value="SCO1/SenC"/>
</dbReference>
<reference evidence="5" key="2">
    <citation type="journal article" date="2019" name="MicrobiologyOpen">
        <title>High-quality draft genome sequence of Gaiella occulta isolated from a 150 meter deep mineral water borehole and comparison with the genome sequences of other deep-branching lineages of the phylum Actinobacteria.</title>
        <authorList>
            <person name="Severino R."/>
            <person name="Froufe H.J.C."/>
            <person name="Barroso C."/>
            <person name="Albuquerque L."/>
            <person name="Lobo-da-Cunha A."/>
            <person name="da Costa M.S."/>
            <person name="Egas C."/>
        </authorList>
    </citation>
    <scope>NUCLEOTIDE SEQUENCE [LARGE SCALE GENOMIC DNA]</scope>
    <source>
        <strain evidence="5">F2-233</strain>
    </source>
</reference>
<dbReference type="AlphaFoldDB" id="A0A7M2YU51"/>
<dbReference type="OrthoDB" id="9790194at2"/>
<dbReference type="GO" id="GO:0046872">
    <property type="term" value="F:metal ion binding"/>
    <property type="evidence" value="ECO:0007669"/>
    <property type="project" value="UniProtKB-KW"/>
</dbReference>
<comment type="similarity">
    <text evidence="1">Belongs to the SCO1/2 family.</text>
</comment>
<accession>A0A7M2YU51</accession>
<keyword evidence="2" id="KW-0186">Copper</keyword>
<keyword evidence="2" id="KW-0479">Metal-binding</keyword>
<keyword evidence="3" id="KW-1015">Disulfide bond</keyword>
<organism evidence="4 5">
    <name type="scientific">Gaiella occulta</name>
    <dbReference type="NCBI Taxonomy" id="1002870"/>
    <lineage>
        <taxon>Bacteria</taxon>
        <taxon>Bacillati</taxon>
        <taxon>Actinomycetota</taxon>
        <taxon>Thermoleophilia</taxon>
        <taxon>Gaiellales</taxon>
        <taxon>Gaiellaceae</taxon>
        <taxon>Gaiella</taxon>
    </lineage>
</organism>
<proteinExistence type="inferred from homology"/>
<gene>
    <name evidence="4" type="ORF">Gocc_2575</name>
</gene>
<dbReference type="SUPFAM" id="SSF52833">
    <property type="entry name" value="Thioredoxin-like"/>
    <property type="match status" value="1"/>
</dbReference>
<evidence type="ECO:0000313" key="5">
    <source>
        <dbReference type="Proteomes" id="UP000254134"/>
    </source>
</evidence>
<dbReference type="PANTHER" id="PTHR12151">
    <property type="entry name" value="ELECTRON TRANSPORT PROTIN SCO1/SENC FAMILY MEMBER"/>
    <property type="match status" value="1"/>
</dbReference>
<dbReference type="CDD" id="cd02968">
    <property type="entry name" value="SCO"/>
    <property type="match status" value="1"/>
</dbReference>